<dbReference type="GO" id="GO:0005739">
    <property type="term" value="C:mitochondrion"/>
    <property type="evidence" value="ECO:0007669"/>
    <property type="project" value="TreeGrafter"/>
</dbReference>
<feature type="domain" description="Formyl transferase N-terminal" evidence="2">
    <location>
        <begin position="38"/>
        <end position="191"/>
    </location>
</feature>
<evidence type="ECO:0000259" key="2">
    <source>
        <dbReference type="Pfam" id="PF00551"/>
    </source>
</evidence>
<proteinExistence type="predicted"/>
<dbReference type="InterPro" id="IPR041711">
    <property type="entry name" value="Met-tRNA-FMT_N"/>
</dbReference>
<dbReference type="Gene3D" id="3.40.50.12230">
    <property type="match status" value="1"/>
</dbReference>
<comment type="caution">
    <text evidence="3">The sequence shown here is derived from an EMBL/GenBank/DDBJ whole genome shotgun (WGS) entry which is preliminary data.</text>
</comment>
<dbReference type="PANTHER" id="PTHR11138">
    <property type="entry name" value="METHIONYL-TRNA FORMYLTRANSFERASE"/>
    <property type="match status" value="1"/>
</dbReference>
<organism evidence="3 4">
    <name type="scientific">Talaromyces proteolyticus</name>
    <dbReference type="NCBI Taxonomy" id="1131652"/>
    <lineage>
        <taxon>Eukaryota</taxon>
        <taxon>Fungi</taxon>
        <taxon>Dikarya</taxon>
        <taxon>Ascomycota</taxon>
        <taxon>Pezizomycotina</taxon>
        <taxon>Eurotiomycetes</taxon>
        <taxon>Eurotiomycetidae</taxon>
        <taxon>Eurotiales</taxon>
        <taxon>Trichocomaceae</taxon>
        <taxon>Talaromyces</taxon>
        <taxon>Talaromyces sect. Bacilispori</taxon>
    </lineage>
</organism>
<reference evidence="3" key="1">
    <citation type="submission" date="2021-12" db="EMBL/GenBank/DDBJ databases">
        <title>Convergent genome expansion in fungi linked to evolution of root-endophyte symbiosis.</title>
        <authorList>
            <consortium name="DOE Joint Genome Institute"/>
            <person name="Ke Y.-H."/>
            <person name="Bonito G."/>
            <person name="Liao H.-L."/>
            <person name="Looney B."/>
            <person name="Rojas-Flechas A."/>
            <person name="Nash J."/>
            <person name="Hameed K."/>
            <person name="Schadt C."/>
            <person name="Martin F."/>
            <person name="Crous P.W."/>
            <person name="Miettinen O."/>
            <person name="Magnuson J.K."/>
            <person name="Labbe J."/>
            <person name="Jacobson D."/>
            <person name="Doktycz M.J."/>
            <person name="Veneault-Fourrey C."/>
            <person name="Kuo A."/>
            <person name="Mondo S."/>
            <person name="Calhoun S."/>
            <person name="Riley R."/>
            <person name="Ohm R."/>
            <person name="LaButti K."/>
            <person name="Andreopoulos B."/>
            <person name="Pangilinan J."/>
            <person name="Nolan M."/>
            <person name="Tritt A."/>
            <person name="Clum A."/>
            <person name="Lipzen A."/>
            <person name="Daum C."/>
            <person name="Barry K."/>
            <person name="Grigoriev I.V."/>
            <person name="Vilgalys R."/>
        </authorList>
    </citation>
    <scope>NUCLEOTIDE SEQUENCE</scope>
    <source>
        <strain evidence="3">PMI_201</strain>
    </source>
</reference>
<keyword evidence="4" id="KW-1185">Reference proteome</keyword>
<dbReference type="GeneID" id="70246356"/>
<dbReference type="AlphaFoldDB" id="A0AAD4KS43"/>
<evidence type="ECO:0000313" key="4">
    <source>
        <dbReference type="Proteomes" id="UP001201262"/>
    </source>
</evidence>
<dbReference type="InterPro" id="IPR036477">
    <property type="entry name" value="Formyl_transf_N_sf"/>
</dbReference>
<dbReference type="RefSeq" id="XP_046071868.1">
    <property type="nucleotide sequence ID" value="XM_046216069.1"/>
</dbReference>
<protein>
    <recommendedName>
        <fullName evidence="1">methionyl-tRNA formyltransferase</fullName>
        <ecNumber evidence="1">2.1.2.9</ecNumber>
    </recommendedName>
</protein>
<gene>
    <name evidence="3" type="ORF">BGW36DRAFT_378101</name>
</gene>
<dbReference type="Proteomes" id="UP001201262">
    <property type="component" value="Unassembled WGS sequence"/>
</dbReference>
<dbReference type="CDD" id="cd08646">
    <property type="entry name" value="FMT_core_Met-tRNA-FMT_N"/>
    <property type="match status" value="1"/>
</dbReference>
<evidence type="ECO:0000256" key="1">
    <source>
        <dbReference type="ARBA" id="ARBA00012261"/>
    </source>
</evidence>
<accession>A0AAD4KS43</accession>
<dbReference type="Pfam" id="PF00551">
    <property type="entry name" value="Formyl_trans_N"/>
    <property type="match status" value="1"/>
</dbReference>
<dbReference type="SUPFAM" id="SSF53328">
    <property type="entry name" value="Formyltransferase"/>
    <property type="match status" value="1"/>
</dbReference>
<dbReference type="GO" id="GO:0004479">
    <property type="term" value="F:methionyl-tRNA formyltransferase activity"/>
    <property type="evidence" value="ECO:0007669"/>
    <property type="project" value="UniProtKB-EC"/>
</dbReference>
<dbReference type="PANTHER" id="PTHR11138:SF5">
    <property type="entry name" value="METHIONYL-TRNA FORMYLTRANSFERASE, MITOCHONDRIAL"/>
    <property type="match status" value="1"/>
</dbReference>
<evidence type="ECO:0000313" key="3">
    <source>
        <dbReference type="EMBL" id="KAH8697167.1"/>
    </source>
</evidence>
<name>A0AAD4KS43_9EURO</name>
<dbReference type="EMBL" id="JAJTJA010000006">
    <property type="protein sequence ID" value="KAH8697167.1"/>
    <property type="molecule type" value="Genomic_DNA"/>
</dbReference>
<dbReference type="InterPro" id="IPR002376">
    <property type="entry name" value="Formyl_transf_N"/>
</dbReference>
<sequence length="401" mass="44620">MTFYRIPCLLITRSQLQYNCFNRFGYRWSSTSSKEPLRILFCGSDEFSAASLNALHAEHLRAPQTIESIEVVCRPGKRVGRGLKEIREVPIKHAATKLGLRIHEIDTFTGWTLPNTPIDLIIAVSFGLFVPSRLLNAAKYGGLNVHPSLLPDLRGPAPLYHTLLRGKTHTGITLQTLHHKHFDHGVILDQTPAPGFRIPNPENCTVSELEGIAASEGAEMLVKGIRNQVYVSPLKDAGWRAATGSSDFAHASKITPEDRHVDWQNWTLSDIRRRQRVLGRLWNKALVLSRSPDGNSAIFQHKRIILEDIEEASDRISESRRLALLPGVPFVCGSLSDEPSCSVKSLYVYTSDGHLLRLRKVKVEGGKISDGFTAALKARMLSQNAICLENAEFSLSHNPLT</sequence>
<dbReference type="EC" id="2.1.2.9" evidence="1"/>